<accession>A0A6J6MB71</accession>
<organism evidence="2">
    <name type="scientific">freshwater metagenome</name>
    <dbReference type="NCBI Taxonomy" id="449393"/>
    <lineage>
        <taxon>unclassified sequences</taxon>
        <taxon>metagenomes</taxon>
        <taxon>ecological metagenomes</taxon>
    </lineage>
</organism>
<dbReference type="InterPro" id="IPR028098">
    <property type="entry name" value="Glyco_trans_4-like_N"/>
</dbReference>
<protein>
    <submittedName>
        <fullName evidence="2">Unannotated protein</fullName>
    </submittedName>
</protein>
<name>A0A6J6MB71_9ZZZZ</name>
<proteinExistence type="predicted"/>
<dbReference type="PANTHER" id="PTHR12526">
    <property type="entry name" value="GLYCOSYLTRANSFERASE"/>
    <property type="match status" value="1"/>
</dbReference>
<evidence type="ECO:0000313" key="2">
    <source>
        <dbReference type="EMBL" id="CAB4669693.1"/>
    </source>
</evidence>
<dbReference type="Pfam" id="PF13692">
    <property type="entry name" value="Glyco_trans_1_4"/>
    <property type="match status" value="1"/>
</dbReference>
<dbReference type="PANTHER" id="PTHR12526:SF572">
    <property type="entry name" value="BLL5144 PROTEIN"/>
    <property type="match status" value="1"/>
</dbReference>
<reference evidence="2" key="1">
    <citation type="submission" date="2020-05" db="EMBL/GenBank/DDBJ databases">
        <authorList>
            <person name="Chiriac C."/>
            <person name="Salcher M."/>
            <person name="Ghai R."/>
            <person name="Kavagutti S V."/>
        </authorList>
    </citation>
    <scope>NUCLEOTIDE SEQUENCE</scope>
</reference>
<dbReference type="AlphaFoldDB" id="A0A6J6MB71"/>
<sequence>MRSMVLPDSPMRLMPWSPLHPSAGNMPTVAVISTFPPTHCGLATFASALANGMSAVGAREVGIVDVSEGNIHNRPPSVVAHLVQGSSRSRIEAARIINGYDFLLLQHEFGIFGGDDGSEILDLLDDVHVPIVVTLHTVPLRPSGGQRRVLEQLARQAHLLVAMTQVARDRFISLYEVDPAKVVVIPHGATLLPVSSVPPVEPFTFLTWGLLGPGKGVEWMIDAMAMVPELSTRIRYIVAGQTHPKILANDGDGYRDMLKRRSRLLGVEGIIEFDDTYRSLDSLLELINSVSCVVLPYDSVDQITSGVLVDALSARRPVIATAFPHAEELLAGEAGIVVPHRDPVSLASAIRSVVTEESRLDSMFDATADIARQHRWTVVASKYLEYGSQLVRSGSTVAS</sequence>
<feature type="domain" description="Glycosyltransferase subfamily 4-like N-terminal" evidence="1">
    <location>
        <begin position="118"/>
        <end position="188"/>
    </location>
</feature>
<dbReference type="SUPFAM" id="SSF53756">
    <property type="entry name" value="UDP-Glycosyltransferase/glycogen phosphorylase"/>
    <property type="match status" value="1"/>
</dbReference>
<dbReference type="Gene3D" id="3.40.50.2000">
    <property type="entry name" value="Glycogen Phosphorylase B"/>
    <property type="match status" value="2"/>
</dbReference>
<dbReference type="Pfam" id="PF13439">
    <property type="entry name" value="Glyco_transf_4"/>
    <property type="match status" value="1"/>
</dbReference>
<evidence type="ECO:0000259" key="1">
    <source>
        <dbReference type="Pfam" id="PF13439"/>
    </source>
</evidence>
<gene>
    <name evidence="2" type="ORF">UFOPK2295_00723</name>
</gene>
<dbReference type="EMBL" id="CAEZWV010000011">
    <property type="protein sequence ID" value="CAB4669693.1"/>
    <property type="molecule type" value="Genomic_DNA"/>
</dbReference>